<dbReference type="OrthoDB" id="6437217at2759"/>
<sequence>MNLMYDAVNVNDRAVLQLYQERFPSRCMPNHKTFRQLHRQLCEKGSFITSTDGRDRSRTTNTLGRSHRGPSTPSTRAVACRLHVSQLTGFSNFQYL</sequence>
<evidence type="ECO:0000313" key="2">
    <source>
        <dbReference type="EMBL" id="GFR26973.1"/>
    </source>
</evidence>
<evidence type="ECO:0008006" key="4">
    <source>
        <dbReference type="Google" id="ProtNLM"/>
    </source>
</evidence>
<comment type="caution">
    <text evidence="2">The sequence shown here is derived from an EMBL/GenBank/DDBJ whole genome shotgun (WGS) entry which is preliminary data.</text>
</comment>
<reference evidence="2" key="1">
    <citation type="submission" date="2020-07" db="EMBL/GenBank/DDBJ databases">
        <title>Multicomponent nature underlies the extraordinary mechanical properties of spider dragline silk.</title>
        <authorList>
            <person name="Kono N."/>
            <person name="Nakamura H."/>
            <person name="Mori M."/>
            <person name="Yoshida Y."/>
            <person name="Ohtoshi R."/>
            <person name="Malay A.D."/>
            <person name="Moran D.A.P."/>
            <person name="Tomita M."/>
            <person name="Numata K."/>
            <person name="Arakawa K."/>
        </authorList>
    </citation>
    <scope>NUCLEOTIDE SEQUENCE</scope>
</reference>
<name>A0A8X6HP89_TRICU</name>
<evidence type="ECO:0000256" key="1">
    <source>
        <dbReference type="SAM" id="MobiDB-lite"/>
    </source>
</evidence>
<dbReference type="EMBL" id="BMAO01008863">
    <property type="protein sequence ID" value="GFR26973.1"/>
    <property type="molecule type" value="Genomic_DNA"/>
</dbReference>
<protein>
    <recommendedName>
        <fullName evidence="4">DUF4817 domain-containing protein</fullName>
    </recommendedName>
</protein>
<dbReference type="AlphaFoldDB" id="A0A8X6HP89"/>
<gene>
    <name evidence="2" type="ORF">TNCT_569071</name>
</gene>
<dbReference type="Proteomes" id="UP000887116">
    <property type="component" value="Unassembled WGS sequence"/>
</dbReference>
<proteinExistence type="predicted"/>
<feature type="region of interest" description="Disordered" evidence="1">
    <location>
        <begin position="48"/>
        <end position="77"/>
    </location>
</feature>
<keyword evidence="3" id="KW-1185">Reference proteome</keyword>
<organism evidence="2 3">
    <name type="scientific">Trichonephila clavata</name>
    <name type="common">Joro spider</name>
    <name type="synonym">Nephila clavata</name>
    <dbReference type="NCBI Taxonomy" id="2740835"/>
    <lineage>
        <taxon>Eukaryota</taxon>
        <taxon>Metazoa</taxon>
        <taxon>Ecdysozoa</taxon>
        <taxon>Arthropoda</taxon>
        <taxon>Chelicerata</taxon>
        <taxon>Arachnida</taxon>
        <taxon>Araneae</taxon>
        <taxon>Araneomorphae</taxon>
        <taxon>Entelegynae</taxon>
        <taxon>Araneoidea</taxon>
        <taxon>Nephilidae</taxon>
        <taxon>Trichonephila</taxon>
    </lineage>
</organism>
<accession>A0A8X6HP89</accession>
<evidence type="ECO:0000313" key="3">
    <source>
        <dbReference type="Proteomes" id="UP000887116"/>
    </source>
</evidence>